<accession>A0A7H0GYD7</accession>
<dbReference type="KEGG" id="hqi:H9L05_06710"/>
<proteinExistence type="predicted"/>
<dbReference type="Proteomes" id="UP000516093">
    <property type="component" value="Chromosome"/>
</dbReference>
<protein>
    <submittedName>
        <fullName evidence="1">Uncharacterized protein</fullName>
    </submittedName>
</protein>
<dbReference type="EMBL" id="CP060784">
    <property type="protein sequence ID" value="QNP53303.1"/>
    <property type="molecule type" value="Genomic_DNA"/>
</dbReference>
<sequence>MRPHPAYTAVQGQRLLVLGPDRRPYVQNSLASPYLDWRLAQADFGHLNEYAAIFRLSQNFAPQPPTYLIDEVGLLPELRYKLPAIFGRYQPTSTPRVYRLR</sequence>
<dbReference type="RefSeq" id="WP_187733521.1">
    <property type="nucleotide sequence ID" value="NZ_CP060784.1"/>
</dbReference>
<organism evidence="1 2">
    <name type="scientific">Hymenobacter qilianensis</name>
    <dbReference type="NCBI Taxonomy" id="1385715"/>
    <lineage>
        <taxon>Bacteria</taxon>
        <taxon>Pseudomonadati</taxon>
        <taxon>Bacteroidota</taxon>
        <taxon>Cytophagia</taxon>
        <taxon>Cytophagales</taxon>
        <taxon>Hymenobacteraceae</taxon>
        <taxon>Hymenobacter</taxon>
    </lineage>
</organism>
<name>A0A7H0GYD7_9BACT</name>
<reference evidence="1 2" key="1">
    <citation type="submission" date="2020-08" db="EMBL/GenBank/DDBJ databases">
        <title>Genome sequence of Hymenobacter qilianensis JCM 19763T.</title>
        <authorList>
            <person name="Hyun D.-W."/>
            <person name="Bae J.-W."/>
        </authorList>
    </citation>
    <scope>NUCLEOTIDE SEQUENCE [LARGE SCALE GENOMIC DNA]</scope>
    <source>
        <strain evidence="1 2">JCM 19763</strain>
    </source>
</reference>
<evidence type="ECO:0000313" key="2">
    <source>
        <dbReference type="Proteomes" id="UP000516093"/>
    </source>
</evidence>
<keyword evidence="2" id="KW-1185">Reference proteome</keyword>
<gene>
    <name evidence="1" type="ORF">H9L05_06710</name>
</gene>
<dbReference type="AlphaFoldDB" id="A0A7H0GYD7"/>
<evidence type="ECO:0000313" key="1">
    <source>
        <dbReference type="EMBL" id="QNP53303.1"/>
    </source>
</evidence>